<accession>A0A511JAU5</accession>
<gene>
    <name evidence="1" type="ORF">CCO02nite_15570</name>
</gene>
<protein>
    <recommendedName>
        <fullName evidence="3">Asparagine synthetase domain-containing protein</fullName>
    </recommendedName>
</protein>
<dbReference type="RefSeq" id="WP_146842574.1">
    <property type="nucleotide sequence ID" value="NZ_BJWG01000006.1"/>
</dbReference>
<organism evidence="1 2">
    <name type="scientific">Cellulomonas composti</name>
    <dbReference type="NCBI Taxonomy" id="266130"/>
    <lineage>
        <taxon>Bacteria</taxon>
        <taxon>Bacillati</taxon>
        <taxon>Actinomycetota</taxon>
        <taxon>Actinomycetes</taxon>
        <taxon>Micrococcales</taxon>
        <taxon>Cellulomonadaceae</taxon>
        <taxon>Cellulomonas</taxon>
    </lineage>
</organism>
<proteinExistence type="predicted"/>
<evidence type="ECO:0000313" key="1">
    <source>
        <dbReference type="EMBL" id="GEL94899.1"/>
    </source>
</evidence>
<dbReference type="Proteomes" id="UP000321720">
    <property type="component" value="Unassembled WGS sequence"/>
</dbReference>
<sequence>MSNYFTAVVRTDLVTRVEAWLRERGSSPSEEHVERIGPDTTLVVVSAGISDCLAPGRFFRGTAMSPEHGAIAYGPRGWAALPDEARRDPHGVAGTFVLVEWDAAQVVVRRDLTGSVGLAWTSGDGITAASDSLLLLVDLRRWLGLPVTQNTEHLLARAFPNNKGAQQPCEETFVQEVSYAAAGRGLRIPLDTLRGEQDGARLTDRLLDAEVDEVATLRAAAAFVVRTMTALVRAPHVDVRLSFSGGYDSRVLLGGALRGGVLAELPVAVVDRDAGHAPDVVAARGVADRYGLVLGDGTRRSKGDELRPDALGTLASTTLGFYDTVFLEPVVQRGAVGLNGIGAGLLKGGWGWRSISELLPDAEKFVAERAALRAQSAKGVRAAGGEPGWADASELLYAAFRNGIHGAGVSIAVTMTTLRPLDQVALARLGHARVDGRSPRERREAALLYGAQPSRMTGLLALMDPELATLPYETPQKALSPGLVAERLAAAGGPLTPSEIDQPVALLGSPSDVPAGPSQLGLGAARHVGFHGPFQGPELLDLARRGAESVEDAQARLVYEGLLRKADQHVVRRGVEPRYAGPSLGKLLALAMIAGP</sequence>
<evidence type="ECO:0000313" key="2">
    <source>
        <dbReference type="Proteomes" id="UP000321720"/>
    </source>
</evidence>
<reference evidence="1 2" key="1">
    <citation type="submission" date="2019-07" db="EMBL/GenBank/DDBJ databases">
        <title>Whole genome shotgun sequence of Cellulomonas composti NBRC 100758.</title>
        <authorList>
            <person name="Hosoyama A."/>
            <person name="Uohara A."/>
            <person name="Ohji S."/>
            <person name="Ichikawa N."/>
        </authorList>
    </citation>
    <scope>NUCLEOTIDE SEQUENCE [LARGE SCALE GENOMIC DNA]</scope>
    <source>
        <strain evidence="1 2">NBRC 100758</strain>
    </source>
</reference>
<dbReference type="OrthoDB" id="5096482at2"/>
<keyword evidence="2" id="KW-1185">Reference proteome</keyword>
<dbReference type="AlphaFoldDB" id="A0A511JAU5"/>
<name>A0A511JAU5_9CELL</name>
<dbReference type="EMBL" id="BJWG01000006">
    <property type="protein sequence ID" value="GEL94899.1"/>
    <property type="molecule type" value="Genomic_DNA"/>
</dbReference>
<evidence type="ECO:0008006" key="3">
    <source>
        <dbReference type="Google" id="ProtNLM"/>
    </source>
</evidence>
<comment type="caution">
    <text evidence="1">The sequence shown here is derived from an EMBL/GenBank/DDBJ whole genome shotgun (WGS) entry which is preliminary data.</text>
</comment>